<reference evidence="1" key="1">
    <citation type="submission" date="2020-03" db="EMBL/GenBank/DDBJ databases">
        <title>Castanea mollissima Vanexum genome sequencing.</title>
        <authorList>
            <person name="Staton M."/>
        </authorList>
    </citation>
    <scope>NUCLEOTIDE SEQUENCE</scope>
    <source>
        <tissue evidence="1">Leaf</tissue>
    </source>
</reference>
<comment type="caution">
    <text evidence="1">The sequence shown here is derived from an EMBL/GenBank/DDBJ whole genome shotgun (WGS) entry which is preliminary data.</text>
</comment>
<dbReference type="PANTHER" id="PTHR33710:SF71">
    <property type="entry name" value="ENDONUCLEASE_EXONUCLEASE_PHOSPHATASE DOMAIN-CONTAINING PROTEIN"/>
    <property type="match status" value="1"/>
</dbReference>
<accession>A0A8J4RYY0</accession>
<dbReference type="PANTHER" id="PTHR33710">
    <property type="entry name" value="BNAC02G09200D PROTEIN"/>
    <property type="match status" value="1"/>
</dbReference>
<dbReference type="AlphaFoldDB" id="A0A8J4RYY0"/>
<keyword evidence="2" id="KW-1185">Reference proteome</keyword>
<dbReference type="InterPro" id="IPR036691">
    <property type="entry name" value="Endo/exonu/phosph_ase_sf"/>
</dbReference>
<evidence type="ECO:0000313" key="1">
    <source>
        <dbReference type="EMBL" id="KAF3976203.1"/>
    </source>
</evidence>
<dbReference type="OrthoDB" id="1001388at2759"/>
<name>A0A8J4RYY0_9ROSI</name>
<proteinExistence type="predicted"/>
<gene>
    <name evidence="1" type="ORF">CMV_000597</name>
</gene>
<protein>
    <recommendedName>
        <fullName evidence="3">RNase H type-1 domain-containing protein</fullName>
    </recommendedName>
</protein>
<dbReference type="SUPFAM" id="SSF56219">
    <property type="entry name" value="DNase I-like"/>
    <property type="match status" value="1"/>
</dbReference>
<dbReference type="Gene3D" id="3.60.10.10">
    <property type="entry name" value="Endonuclease/exonuclease/phosphatase"/>
    <property type="match status" value="1"/>
</dbReference>
<evidence type="ECO:0000313" key="2">
    <source>
        <dbReference type="Proteomes" id="UP000737018"/>
    </source>
</evidence>
<organism evidence="1 2">
    <name type="scientific">Castanea mollissima</name>
    <name type="common">Chinese chestnut</name>
    <dbReference type="NCBI Taxonomy" id="60419"/>
    <lineage>
        <taxon>Eukaryota</taxon>
        <taxon>Viridiplantae</taxon>
        <taxon>Streptophyta</taxon>
        <taxon>Embryophyta</taxon>
        <taxon>Tracheophyta</taxon>
        <taxon>Spermatophyta</taxon>
        <taxon>Magnoliopsida</taxon>
        <taxon>eudicotyledons</taxon>
        <taxon>Gunneridae</taxon>
        <taxon>Pentapetalae</taxon>
        <taxon>rosids</taxon>
        <taxon>fabids</taxon>
        <taxon>Fagales</taxon>
        <taxon>Fagaceae</taxon>
        <taxon>Castanea</taxon>
    </lineage>
</organism>
<dbReference type="Proteomes" id="UP000737018">
    <property type="component" value="Unassembled WGS sequence"/>
</dbReference>
<evidence type="ECO:0008006" key="3">
    <source>
        <dbReference type="Google" id="ProtNLM"/>
    </source>
</evidence>
<sequence length="306" mass="34826">MEEVWMTLRSLKLSAHSNWLCIGDFNQVLNDEDKFSFHKGIVAGADSFKQLIFYLNLCEVIASGQKFTWMNKRDGEDFVMERLDRAFASVDWVNAYPGYSLRNLPIVRSDHGPILLDFEITQAFRQRPFRFERMWMTHSKCKEVVQVAWNFSVVGFRAYRLKTKLSNLRKEFIRWNKQVFGRVENDIRVRQAQLQGHLQLCSSFLPHRYKEASNMERNKSSESKSTTSVSQSMGGHWDLIIKISGAKAGRSGRSGLAYEAITPQGLTIFKGGASCAAATAVEATQEALVEAALIANTFGFVRILFV</sequence>
<dbReference type="EMBL" id="JRKL02000034">
    <property type="protein sequence ID" value="KAF3976203.1"/>
    <property type="molecule type" value="Genomic_DNA"/>
</dbReference>